<organism evidence="10 11">
    <name type="scientific">Kingella denitrificans ATCC 33394</name>
    <dbReference type="NCBI Taxonomy" id="888741"/>
    <lineage>
        <taxon>Bacteria</taxon>
        <taxon>Pseudomonadati</taxon>
        <taxon>Pseudomonadota</taxon>
        <taxon>Betaproteobacteria</taxon>
        <taxon>Neisseriales</taxon>
        <taxon>Neisseriaceae</taxon>
        <taxon>Kingella</taxon>
    </lineage>
</organism>
<dbReference type="NCBIfam" id="TIGR02432">
    <property type="entry name" value="lysidine_TilS_N"/>
    <property type="match status" value="1"/>
</dbReference>
<evidence type="ECO:0000256" key="3">
    <source>
        <dbReference type="ARBA" id="ARBA00022694"/>
    </source>
</evidence>
<dbReference type="Pfam" id="PF09179">
    <property type="entry name" value="TilS"/>
    <property type="match status" value="1"/>
</dbReference>
<reference evidence="10 11" key="1">
    <citation type="submission" date="2011-01" db="EMBL/GenBank/DDBJ databases">
        <authorList>
            <person name="Muzny D."/>
            <person name="Qin X."/>
            <person name="Deng J."/>
            <person name="Jiang H."/>
            <person name="Liu Y."/>
            <person name="Qu J."/>
            <person name="Song X.-Z."/>
            <person name="Zhang L."/>
            <person name="Thornton R."/>
            <person name="Coyle M."/>
            <person name="Francisco L."/>
            <person name="Jackson L."/>
            <person name="Javaid M."/>
            <person name="Korchina V."/>
            <person name="Kovar C."/>
            <person name="Mata R."/>
            <person name="Mathew T."/>
            <person name="Ngo R."/>
            <person name="Nguyen L."/>
            <person name="Nguyen N."/>
            <person name="Okwuonu G."/>
            <person name="Ongeri F."/>
            <person name="Pham C."/>
            <person name="Simmons D."/>
            <person name="Wilczek-Boney K."/>
            <person name="Hale W."/>
            <person name="Jakkamsetti A."/>
            <person name="Pham P."/>
            <person name="Ruth R."/>
            <person name="San Lucas F."/>
            <person name="Warren J."/>
            <person name="Zhang J."/>
            <person name="Zhao Z."/>
            <person name="Zhou C."/>
            <person name="Zhu D."/>
            <person name="Lee S."/>
            <person name="Bess C."/>
            <person name="Blankenburg K."/>
            <person name="Forbes L."/>
            <person name="Fu Q."/>
            <person name="Gubbala S."/>
            <person name="Hirani K."/>
            <person name="Jayaseelan J.C."/>
            <person name="Lara F."/>
            <person name="Munidasa M."/>
            <person name="Palculict T."/>
            <person name="Patil S."/>
            <person name="Pu L.-L."/>
            <person name="Saada N."/>
            <person name="Tang L."/>
            <person name="Weissenberger G."/>
            <person name="Zhu Y."/>
            <person name="Hemphill L."/>
            <person name="Shang Y."/>
            <person name="Youmans B."/>
            <person name="Ayvaz T."/>
            <person name="Ross M."/>
            <person name="Santibanez J."/>
            <person name="Aqrawi P."/>
            <person name="Gross S."/>
            <person name="Joshi V."/>
            <person name="Fowler G."/>
            <person name="Nazareth L."/>
            <person name="Reid J."/>
            <person name="Worley K."/>
            <person name="Petrosino J."/>
            <person name="Highlander S."/>
            <person name="Gibbs R."/>
        </authorList>
    </citation>
    <scope>NUCLEOTIDE SEQUENCE [LARGE SCALE GENOMIC DNA]</scope>
    <source>
        <strain evidence="10 11">ATCC 33394</strain>
    </source>
</reference>
<evidence type="ECO:0000256" key="1">
    <source>
        <dbReference type="ARBA" id="ARBA00022490"/>
    </source>
</evidence>
<dbReference type="InterPro" id="IPR014729">
    <property type="entry name" value="Rossmann-like_a/b/a_fold"/>
</dbReference>
<feature type="domain" description="tRNA(Ile)-lysidine/2-thiocytidine synthase N-terminal" evidence="8">
    <location>
        <begin position="25"/>
        <end position="200"/>
    </location>
</feature>
<evidence type="ECO:0000256" key="5">
    <source>
        <dbReference type="ARBA" id="ARBA00022840"/>
    </source>
</evidence>
<dbReference type="Gene3D" id="3.40.50.620">
    <property type="entry name" value="HUPs"/>
    <property type="match status" value="1"/>
</dbReference>
<dbReference type="CDD" id="cd01992">
    <property type="entry name" value="TilS_N"/>
    <property type="match status" value="1"/>
</dbReference>
<dbReference type="EC" id="6.3.4.19" evidence="7"/>
<evidence type="ECO:0000259" key="8">
    <source>
        <dbReference type="Pfam" id="PF01171"/>
    </source>
</evidence>
<dbReference type="Proteomes" id="UP000004088">
    <property type="component" value="Unassembled WGS sequence"/>
</dbReference>
<dbReference type="InterPro" id="IPR011063">
    <property type="entry name" value="TilS/TtcA_N"/>
</dbReference>
<dbReference type="GO" id="GO:0032267">
    <property type="term" value="F:tRNA(Ile)-lysidine synthase activity"/>
    <property type="evidence" value="ECO:0007669"/>
    <property type="project" value="UniProtKB-EC"/>
</dbReference>
<evidence type="ECO:0000256" key="6">
    <source>
        <dbReference type="ARBA" id="ARBA00048539"/>
    </source>
</evidence>
<evidence type="ECO:0000259" key="9">
    <source>
        <dbReference type="Pfam" id="PF09179"/>
    </source>
</evidence>
<evidence type="ECO:0000313" key="10">
    <source>
        <dbReference type="EMBL" id="EGC16285.1"/>
    </source>
</evidence>
<dbReference type="PANTHER" id="PTHR43033:SF1">
    <property type="entry name" value="TRNA(ILE)-LYSIDINE SYNTHASE-RELATED"/>
    <property type="match status" value="1"/>
</dbReference>
<keyword evidence="11" id="KW-1185">Reference proteome</keyword>
<keyword evidence="3 7" id="KW-0819">tRNA processing</keyword>
<comment type="subcellular location">
    <subcellularLocation>
        <location evidence="7">Cytoplasm</location>
    </subcellularLocation>
</comment>
<dbReference type="RefSeq" id="WP_003784534.1">
    <property type="nucleotide sequence ID" value="NZ_GL870929.1"/>
</dbReference>
<dbReference type="SUPFAM" id="SSF52402">
    <property type="entry name" value="Adenine nucleotide alpha hydrolases-like"/>
    <property type="match status" value="1"/>
</dbReference>
<evidence type="ECO:0000256" key="2">
    <source>
        <dbReference type="ARBA" id="ARBA00022598"/>
    </source>
</evidence>
<dbReference type="EMBL" id="AEWV01000043">
    <property type="protein sequence ID" value="EGC16285.1"/>
    <property type="molecule type" value="Genomic_DNA"/>
</dbReference>
<dbReference type="HOGENOM" id="CLU_018869_2_0_4"/>
<comment type="function">
    <text evidence="7">Ligates lysine onto the cytidine present at position 34 of the AUA codon-specific tRNA(Ile) that contains the anticodon CAU, in an ATP-dependent manner. Cytidine is converted to lysidine, thus changing the amino acid specificity of the tRNA from methionine to isoleucine.</text>
</comment>
<evidence type="ECO:0000256" key="4">
    <source>
        <dbReference type="ARBA" id="ARBA00022741"/>
    </source>
</evidence>
<dbReference type="GO" id="GO:0006400">
    <property type="term" value="P:tRNA modification"/>
    <property type="evidence" value="ECO:0007669"/>
    <property type="project" value="UniProtKB-UniRule"/>
</dbReference>
<keyword evidence="5 7" id="KW-0067">ATP-binding</keyword>
<dbReference type="AlphaFoldDB" id="F0F2H8"/>
<dbReference type="PANTHER" id="PTHR43033">
    <property type="entry name" value="TRNA(ILE)-LYSIDINE SYNTHASE-RELATED"/>
    <property type="match status" value="1"/>
</dbReference>
<dbReference type="SUPFAM" id="SSF82829">
    <property type="entry name" value="MesJ substrate recognition domain-like"/>
    <property type="match status" value="1"/>
</dbReference>
<keyword evidence="1 7" id="KW-0963">Cytoplasm</keyword>
<dbReference type="STRING" id="888741.HMPREF9098_2313"/>
<feature type="domain" description="tRNA(Ile)-lysidine synthase substrate-binding" evidence="9">
    <location>
        <begin position="250"/>
        <end position="311"/>
    </location>
</feature>
<feature type="binding site" evidence="7">
    <location>
        <begin position="30"/>
        <end position="35"/>
    </location>
    <ligand>
        <name>ATP</name>
        <dbReference type="ChEBI" id="CHEBI:30616"/>
    </ligand>
</feature>
<dbReference type="InterPro" id="IPR012795">
    <property type="entry name" value="tRNA_Ile_lys_synt_N"/>
</dbReference>
<keyword evidence="4 7" id="KW-0547">Nucleotide-binding</keyword>
<comment type="caution">
    <text evidence="10">The sequence shown here is derived from an EMBL/GenBank/DDBJ whole genome shotgun (WGS) entry which is preliminary data.</text>
</comment>
<dbReference type="Pfam" id="PF01171">
    <property type="entry name" value="ATP_bind_3"/>
    <property type="match status" value="1"/>
</dbReference>
<sequence>MPTPNTDQFLQRFAAQVPDLRGKRICVGLSGGADSVVLLHALAALRDTFGLADLSAVHVHHGLNAAADDWQQFCRDYAQRLGVGFSAAQVQVDAGKLGIEAAARTARYAVFAEQNADFVALAHHRDDQIETFFLAALRGGGLRALSAMPEQRALTEKTVLWRPLLAFSRAEIEQYAQDNALMFVHDDSNENPAFLRNWLRGRWLPDLAARLPHYAEHLHSSIALLQEERALLEEVAAQDWQAVRCAQGLHQARWQAFSPARQRQLLHTFARQYGLGAPTAGSLHLWADWLRQAERGEWRLPRGRAVLSHGVLFAVPQDFALSWPWAGQPVQGSLHLAAQQAGLAWQGSAPQGAGCFRAARHDDELLTNIGHKNVFRLLQEKRVPAFVRPFWAVACDENGRCIAVANLRSAPELGQARLIAPDLLPYLPQAAA</sequence>
<dbReference type="GO" id="GO:0005737">
    <property type="term" value="C:cytoplasm"/>
    <property type="evidence" value="ECO:0007669"/>
    <property type="project" value="UniProtKB-SubCell"/>
</dbReference>
<comment type="catalytic activity">
    <reaction evidence="6 7">
        <text>cytidine(34) in tRNA(Ile2) + L-lysine + ATP = lysidine(34) in tRNA(Ile2) + AMP + diphosphate + H(+)</text>
        <dbReference type="Rhea" id="RHEA:43744"/>
        <dbReference type="Rhea" id="RHEA-COMP:10625"/>
        <dbReference type="Rhea" id="RHEA-COMP:10670"/>
        <dbReference type="ChEBI" id="CHEBI:15378"/>
        <dbReference type="ChEBI" id="CHEBI:30616"/>
        <dbReference type="ChEBI" id="CHEBI:32551"/>
        <dbReference type="ChEBI" id="CHEBI:33019"/>
        <dbReference type="ChEBI" id="CHEBI:82748"/>
        <dbReference type="ChEBI" id="CHEBI:83665"/>
        <dbReference type="ChEBI" id="CHEBI:456215"/>
        <dbReference type="EC" id="6.3.4.19"/>
    </reaction>
</comment>
<dbReference type="HAMAP" id="MF_01161">
    <property type="entry name" value="tRNA_Ile_lys_synt"/>
    <property type="match status" value="1"/>
</dbReference>
<dbReference type="InterPro" id="IPR012094">
    <property type="entry name" value="tRNA_Ile_lys_synt"/>
</dbReference>
<dbReference type="GO" id="GO:0005524">
    <property type="term" value="F:ATP binding"/>
    <property type="evidence" value="ECO:0007669"/>
    <property type="project" value="UniProtKB-UniRule"/>
</dbReference>
<evidence type="ECO:0000313" key="11">
    <source>
        <dbReference type="Proteomes" id="UP000004088"/>
    </source>
</evidence>
<accession>F0F2H8</accession>
<evidence type="ECO:0000256" key="7">
    <source>
        <dbReference type="HAMAP-Rule" id="MF_01161"/>
    </source>
</evidence>
<gene>
    <name evidence="7 10" type="primary">tilS</name>
    <name evidence="10" type="ORF">HMPREF9098_2313</name>
</gene>
<proteinExistence type="inferred from homology"/>
<keyword evidence="2 7" id="KW-0436">Ligase</keyword>
<name>F0F2H8_9NEIS</name>
<comment type="similarity">
    <text evidence="7">Belongs to the tRNA(Ile)-lysidine synthase family.</text>
</comment>
<comment type="domain">
    <text evidence="7">The N-terminal region contains the highly conserved SGGXDS motif, predicted to be a P-loop motif involved in ATP binding.</text>
</comment>
<dbReference type="InterPro" id="IPR015262">
    <property type="entry name" value="tRNA_Ile_lys_synt_subst-bd"/>
</dbReference>
<protein>
    <recommendedName>
        <fullName evidence="7">tRNA(Ile)-lysidine synthase</fullName>
        <ecNumber evidence="7">6.3.4.19</ecNumber>
    </recommendedName>
    <alternativeName>
        <fullName evidence="7">tRNA(Ile)-2-lysyl-cytidine synthase</fullName>
    </alternativeName>
    <alternativeName>
        <fullName evidence="7">tRNA(Ile)-lysidine synthetase</fullName>
    </alternativeName>
</protein>